<feature type="region of interest" description="Disordered" evidence="3">
    <location>
        <begin position="507"/>
        <end position="562"/>
    </location>
</feature>
<accession>A0A9P4M701</accession>
<feature type="domain" description="Flavin reductase like" evidence="4">
    <location>
        <begin position="187"/>
        <end position="360"/>
    </location>
</feature>
<dbReference type="GO" id="GO:0042602">
    <property type="term" value="F:riboflavin reductase (NADPH) activity"/>
    <property type="evidence" value="ECO:0007669"/>
    <property type="project" value="TreeGrafter"/>
</dbReference>
<evidence type="ECO:0000256" key="2">
    <source>
        <dbReference type="SAM" id="Coils"/>
    </source>
</evidence>
<dbReference type="PANTHER" id="PTHR30466:SF1">
    <property type="entry name" value="FMN REDUCTASE (NADH) RUTF"/>
    <property type="match status" value="1"/>
</dbReference>
<reference evidence="5" key="1">
    <citation type="journal article" date="2020" name="Stud. Mycol.">
        <title>101 Dothideomycetes genomes: a test case for predicting lifestyles and emergence of pathogens.</title>
        <authorList>
            <person name="Haridas S."/>
            <person name="Albert R."/>
            <person name="Binder M."/>
            <person name="Bloem J."/>
            <person name="Labutti K."/>
            <person name="Salamov A."/>
            <person name="Andreopoulos B."/>
            <person name="Baker S."/>
            <person name="Barry K."/>
            <person name="Bills G."/>
            <person name="Bluhm B."/>
            <person name="Cannon C."/>
            <person name="Castanera R."/>
            <person name="Culley D."/>
            <person name="Daum C."/>
            <person name="Ezra D."/>
            <person name="Gonzalez J."/>
            <person name="Henrissat B."/>
            <person name="Kuo A."/>
            <person name="Liang C."/>
            <person name="Lipzen A."/>
            <person name="Lutzoni F."/>
            <person name="Magnuson J."/>
            <person name="Mondo S."/>
            <person name="Nolan M."/>
            <person name="Ohm R."/>
            <person name="Pangilinan J."/>
            <person name="Park H.-J."/>
            <person name="Ramirez L."/>
            <person name="Alfaro M."/>
            <person name="Sun H."/>
            <person name="Tritt A."/>
            <person name="Yoshinaga Y."/>
            <person name="Zwiers L.-H."/>
            <person name="Turgeon B."/>
            <person name="Goodwin S."/>
            <person name="Spatafora J."/>
            <person name="Crous P."/>
            <person name="Grigoriev I."/>
        </authorList>
    </citation>
    <scope>NUCLEOTIDE SEQUENCE</scope>
    <source>
        <strain evidence="5">CBS 133067</strain>
    </source>
</reference>
<keyword evidence="2" id="KW-0175">Coiled coil</keyword>
<feature type="compositionally biased region" description="Basic and acidic residues" evidence="3">
    <location>
        <begin position="540"/>
        <end position="562"/>
    </location>
</feature>
<protein>
    <recommendedName>
        <fullName evidence="4">Flavin reductase like domain-containing protein</fullName>
    </recommendedName>
</protein>
<dbReference type="OrthoDB" id="2015405at2759"/>
<evidence type="ECO:0000256" key="3">
    <source>
        <dbReference type="SAM" id="MobiDB-lite"/>
    </source>
</evidence>
<feature type="compositionally biased region" description="Polar residues" evidence="3">
    <location>
        <begin position="369"/>
        <end position="385"/>
    </location>
</feature>
<dbReference type="InterPro" id="IPR002563">
    <property type="entry name" value="Flavin_Rdtase-like_dom"/>
</dbReference>
<comment type="caution">
    <text evidence="5">The sequence shown here is derived from an EMBL/GenBank/DDBJ whole genome shotgun (WGS) entry which is preliminary data.</text>
</comment>
<proteinExistence type="predicted"/>
<gene>
    <name evidence="5" type="ORF">NA57DRAFT_78427</name>
</gene>
<feature type="compositionally biased region" description="Basic and acidic residues" evidence="3">
    <location>
        <begin position="409"/>
        <end position="430"/>
    </location>
</feature>
<feature type="region of interest" description="Disordered" evidence="3">
    <location>
        <begin position="57"/>
        <end position="91"/>
    </location>
</feature>
<keyword evidence="1" id="KW-0560">Oxidoreductase</keyword>
<dbReference type="InterPro" id="IPR012349">
    <property type="entry name" value="Split_barrel_FMN-bd"/>
</dbReference>
<feature type="compositionally biased region" description="Polar residues" evidence="3">
    <location>
        <begin position="438"/>
        <end position="448"/>
    </location>
</feature>
<evidence type="ECO:0000313" key="5">
    <source>
        <dbReference type="EMBL" id="KAF2096837.1"/>
    </source>
</evidence>
<dbReference type="EMBL" id="ML978129">
    <property type="protein sequence ID" value="KAF2096837.1"/>
    <property type="molecule type" value="Genomic_DNA"/>
</dbReference>
<feature type="coiled-coil region" evidence="2">
    <location>
        <begin position="144"/>
        <end position="171"/>
    </location>
</feature>
<dbReference type="GO" id="GO:0010181">
    <property type="term" value="F:FMN binding"/>
    <property type="evidence" value="ECO:0007669"/>
    <property type="project" value="InterPro"/>
</dbReference>
<name>A0A9P4M701_9PEZI</name>
<dbReference type="Pfam" id="PF01613">
    <property type="entry name" value="Flavin_Reduct"/>
    <property type="match status" value="1"/>
</dbReference>
<evidence type="ECO:0000256" key="1">
    <source>
        <dbReference type="ARBA" id="ARBA00023002"/>
    </source>
</evidence>
<feature type="compositionally biased region" description="Low complexity" evidence="3">
    <location>
        <begin position="516"/>
        <end position="530"/>
    </location>
</feature>
<dbReference type="AlphaFoldDB" id="A0A9P4M701"/>
<organism evidence="5 6">
    <name type="scientific">Rhizodiscina lignyota</name>
    <dbReference type="NCBI Taxonomy" id="1504668"/>
    <lineage>
        <taxon>Eukaryota</taxon>
        <taxon>Fungi</taxon>
        <taxon>Dikarya</taxon>
        <taxon>Ascomycota</taxon>
        <taxon>Pezizomycotina</taxon>
        <taxon>Dothideomycetes</taxon>
        <taxon>Pleosporomycetidae</taxon>
        <taxon>Aulographales</taxon>
        <taxon>Rhizodiscinaceae</taxon>
        <taxon>Rhizodiscina</taxon>
    </lineage>
</organism>
<dbReference type="PANTHER" id="PTHR30466">
    <property type="entry name" value="FLAVIN REDUCTASE"/>
    <property type="match status" value="1"/>
</dbReference>
<evidence type="ECO:0000259" key="4">
    <source>
        <dbReference type="SMART" id="SM00903"/>
    </source>
</evidence>
<dbReference type="Proteomes" id="UP000799772">
    <property type="component" value="Unassembled WGS sequence"/>
</dbReference>
<dbReference type="InterPro" id="IPR050268">
    <property type="entry name" value="NADH-dep_flavin_reductase"/>
</dbReference>
<dbReference type="SMART" id="SM00903">
    <property type="entry name" value="Flavin_Reduct"/>
    <property type="match status" value="1"/>
</dbReference>
<dbReference type="Gene3D" id="2.30.110.10">
    <property type="entry name" value="Electron Transport, Fmn-binding Protein, Chain A"/>
    <property type="match status" value="1"/>
</dbReference>
<sequence length="562" mass="62106">MQHVLPPTQLSTVARRFFFAFHELNRPPRHFHTIVRQRRCPVRLRIWRYGPWTSGQRNSTGIRQYGGTAGRRSTVVWDGDDGKEPGNSAIERDGKPLEAQELKEMSEAVQDDLDTLNMNFPGADKPAIIDANATSAQPNIHEQLKRIASRMDELNRRLDELSRQRDDSVRKAPPSQLSVSEMTTHVMRKLSSSPVVITTLSADRENDGLLPRQQDLRAMTVSSFTTVTMKPNPVISFNVRRPSRTLDGILRWRVFPVHILDSSPEGASIAHAFTRGDPVEAFEKILKIPGLKTRRNQNSNRIHHPSVFARLNCTLIPEKTVTIGDHSVIFATVENVAMGRASSNLSSVNGLVYQDGAYRSPGSAVLEPSGTNKGSGSRPTPNPSDTPVEGARPKRNTPRARPISTSSPKVEEDKSGKSGQDGERNAALDETKDEDAWTESSTSATLYTENDLPWYNEKSEVPPSDPDANKTEEPHLRIMYTMAGENPNLSTIARRVRAKYGMSQIVGQSHENGIPSVASDDSSTASTGTSKCFSVQGEETAAKNEPSEGRKGERNLDRATEQ</sequence>
<feature type="region of interest" description="Disordered" evidence="3">
    <location>
        <begin position="362"/>
        <end position="473"/>
    </location>
</feature>
<feature type="compositionally biased region" description="Basic and acidic residues" evidence="3">
    <location>
        <begin position="80"/>
        <end position="91"/>
    </location>
</feature>
<dbReference type="SUPFAM" id="SSF50475">
    <property type="entry name" value="FMN-binding split barrel"/>
    <property type="match status" value="1"/>
</dbReference>
<keyword evidence="6" id="KW-1185">Reference proteome</keyword>
<evidence type="ECO:0000313" key="6">
    <source>
        <dbReference type="Proteomes" id="UP000799772"/>
    </source>
</evidence>